<evidence type="ECO:0000313" key="2">
    <source>
        <dbReference type="EMBL" id="ARU61269.1"/>
    </source>
</evidence>
<proteinExistence type="predicted"/>
<dbReference type="GO" id="GO:0016747">
    <property type="term" value="F:acyltransferase activity, transferring groups other than amino-acyl groups"/>
    <property type="evidence" value="ECO:0007669"/>
    <property type="project" value="InterPro"/>
</dbReference>
<reference evidence="3" key="1">
    <citation type="submission" date="2017-05" db="EMBL/GenBank/DDBJ databases">
        <authorList>
            <person name="Sung H."/>
        </authorList>
    </citation>
    <scope>NUCLEOTIDE SEQUENCE [LARGE SCALE GENOMIC DNA]</scope>
    <source>
        <strain evidence="3">AR23208</strain>
    </source>
</reference>
<dbReference type="OrthoDB" id="2381784at2"/>
<dbReference type="SUPFAM" id="SSF55729">
    <property type="entry name" value="Acyl-CoA N-acyltransferases (Nat)"/>
    <property type="match status" value="1"/>
</dbReference>
<dbReference type="Proteomes" id="UP000195437">
    <property type="component" value="Chromosome"/>
</dbReference>
<dbReference type="KEGG" id="tum:CBW65_09885"/>
<dbReference type="Gene3D" id="3.40.630.30">
    <property type="match status" value="1"/>
</dbReference>
<organism evidence="2 3">
    <name type="scientific">Tumebacillus avium</name>
    <dbReference type="NCBI Taxonomy" id="1903704"/>
    <lineage>
        <taxon>Bacteria</taxon>
        <taxon>Bacillati</taxon>
        <taxon>Bacillota</taxon>
        <taxon>Bacilli</taxon>
        <taxon>Bacillales</taxon>
        <taxon>Alicyclobacillaceae</taxon>
        <taxon>Tumebacillus</taxon>
    </lineage>
</organism>
<sequence length="155" mass="18001">MVIRLAQEQDQPFLVREYLQHFSPHMGEAERYAWLHLQVDRALLLEEQGFILGLATWGARDGVRAGLAQLTGLRIITTRRRQGLGRELFQAVVRDMEAFYDERDAALRRLFLFAPEESGGFFEGLGCENLAFVKDHRGVRRNDLLYIWEEKNGTY</sequence>
<dbReference type="InterPro" id="IPR000182">
    <property type="entry name" value="GNAT_dom"/>
</dbReference>
<dbReference type="PROSITE" id="PS51186">
    <property type="entry name" value="GNAT"/>
    <property type="match status" value="1"/>
</dbReference>
<name>A0A1Y0IMJ1_9BACL</name>
<evidence type="ECO:0000259" key="1">
    <source>
        <dbReference type="PROSITE" id="PS51186"/>
    </source>
</evidence>
<dbReference type="Pfam" id="PF00583">
    <property type="entry name" value="Acetyltransf_1"/>
    <property type="match status" value="1"/>
</dbReference>
<keyword evidence="3" id="KW-1185">Reference proteome</keyword>
<dbReference type="AlphaFoldDB" id="A0A1Y0IMJ1"/>
<accession>A0A1Y0IMJ1</accession>
<dbReference type="EMBL" id="CP021434">
    <property type="protein sequence ID" value="ARU61269.1"/>
    <property type="molecule type" value="Genomic_DNA"/>
</dbReference>
<dbReference type="RefSeq" id="WP_087456652.1">
    <property type="nucleotide sequence ID" value="NZ_CP021434.1"/>
</dbReference>
<gene>
    <name evidence="2" type="ORF">CBW65_09885</name>
</gene>
<evidence type="ECO:0000313" key="3">
    <source>
        <dbReference type="Proteomes" id="UP000195437"/>
    </source>
</evidence>
<dbReference type="InterPro" id="IPR016181">
    <property type="entry name" value="Acyl_CoA_acyltransferase"/>
</dbReference>
<protein>
    <recommendedName>
        <fullName evidence="1">N-acetyltransferase domain-containing protein</fullName>
    </recommendedName>
</protein>
<feature type="domain" description="N-acetyltransferase" evidence="1">
    <location>
        <begin position="1"/>
        <end position="151"/>
    </location>
</feature>